<sequence>MLRRFGRKNSTTNLPLDFIANLCRPTTGYAVGNLEINSALTILISPFLRCINHRHARLHLSNRQLPIRAR</sequence>
<accession>A0A0C3D0X5</accession>
<evidence type="ECO:0000313" key="2">
    <source>
        <dbReference type="Proteomes" id="UP000053424"/>
    </source>
</evidence>
<protein>
    <submittedName>
        <fullName evidence="1">Uncharacterized protein</fullName>
    </submittedName>
</protein>
<gene>
    <name evidence="1" type="ORF">M413DRAFT_115750</name>
</gene>
<dbReference type="HOGENOM" id="CLU_2758047_0_0_1"/>
<reference evidence="2" key="2">
    <citation type="submission" date="2015-01" db="EMBL/GenBank/DDBJ databases">
        <title>Evolutionary Origins and Diversification of the Mycorrhizal Mutualists.</title>
        <authorList>
            <consortium name="DOE Joint Genome Institute"/>
            <consortium name="Mycorrhizal Genomics Consortium"/>
            <person name="Kohler A."/>
            <person name="Kuo A."/>
            <person name="Nagy L.G."/>
            <person name="Floudas D."/>
            <person name="Copeland A."/>
            <person name="Barry K.W."/>
            <person name="Cichocki N."/>
            <person name="Veneault-Fourrey C."/>
            <person name="LaButti K."/>
            <person name="Lindquist E.A."/>
            <person name="Lipzen A."/>
            <person name="Lundell T."/>
            <person name="Morin E."/>
            <person name="Murat C."/>
            <person name="Riley R."/>
            <person name="Ohm R."/>
            <person name="Sun H."/>
            <person name="Tunlid A."/>
            <person name="Henrissat B."/>
            <person name="Grigoriev I.V."/>
            <person name="Hibbett D.S."/>
            <person name="Martin F."/>
        </authorList>
    </citation>
    <scope>NUCLEOTIDE SEQUENCE [LARGE SCALE GENOMIC DNA]</scope>
    <source>
        <strain evidence="2">h7</strain>
    </source>
</reference>
<keyword evidence="2" id="KW-1185">Reference proteome</keyword>
<proteinExistence type="predicted"/>
<reference evidence="1 2" key="1">
    <citation type="submission" date="2014-04" db="EMBL/GenBank/DDBJ databases">
        <authorList>
            <consortium name="DOE Joint Genome Institute"/>
            <person name="Kuo A."/>
            <person name="Gay G."/>
            <person name="Dore J."/>
            <person name="Kohler A."/>
            <person name="Nagy L.G."/>
            <person name="Floudas D."/>
            <person name="Copeland A."/>
            <person name="Barry K.W."/>
            <person name="Cichocki N."/>
            <person name="Veneault-Fourrey C."/>
            <person name="LaButti K."/>
            <person name="Lindquist E.A."/>
            <person name="Lipzen A."/>
            <person name="Lundell T."/>
            <person name="Morin E."/>
            <person name="Murat C."/>
            <person name="Sun H."/>
            <person name="Tunlid A."/>
            <person name="Henrissat B."/>
            <person name="Grigoriev I.V."/>
            <person name="Hibbett D.S."/>
            <person name="Martin F."/>
            <person name="Nordberg H.P."/>
            <person name="Cantor M.N."/>
            <person name="Hua S.X."/>
        </authorList>
    </citation>
    <scope>NUCLEOTIDE SEQUENCE [LARGE SCALE GENOMIC DNA]</scope>
    <source>
        <strain evidence="2">h7</strain>
    </source>
</reference>
<dbReference type="EMBL" id="KN831768">
    <property type="protein sequence ID" value="KIM49756.1"/>
    <property type="molecule type" value="Genomic_DNA"/>
</dbReference>
<organism evidence="1 2">
    <name type="scientific">Hebeloma cylindrosporum</name>
    <dbReference type="NCBI Taxonomy" id="76867"/>
    <lineage>
        <taxon>Eukaryota</taxon>
        <taxon>Fungi</taxon>
        <taxon>Dikarya</taxon>
        <taxon>Basidiomycota</taxon>
        <taxon>Agaricomycotina</taxon>
        <taxon>Agaricomycetes</taxon>
        <taxon>Agaricomycetidae</taxon>
        <taxon>Agaricales</taxon>
        <taxon>Agaricineae</taxon>
        <taxon>Hymenogastraceae</taxon>
        <taxon>Hebeloma</taxon>
    </lineage>
</organism>
<name>A0A0C3D0X5_HEBCY</name>
<dbReference type="AlphaFoldDB" id="A0A0C3D0X5"/>
<dbReference type="Proteomes" id="UP000053424">
    <property type="component" value="Unassembled WGS sequence"/>
</dbReference>
<evidence type="ECO:0000313" key="1">
    <source>
        <dbReference type="EMBL" id="KIM49756.1"/>
    </source>
</evidence>